<protein>
    <recommendedName>
        <fullName evidence="1">RNase H type-1 domain-containing protein</fullName>
    </recommendedName>
</protein>
<evidence type="ECO:0000259" key="1">
    <source>
        <dbReference type="Pfam" id="PF13456"/>
    </source>
</evidence>
<dbReference type="InterPro" id="IPR012337">
    <property type="entry name" value="RNaseH-like_sf"/>
</dbReference>
<dbReference type="InterPro" id="IPR036397">
    <property type="entry name" value="RNaseH_sf"/>
</dbReference>
<evidence type="ECO:0000313" key="3">
    <source>
        <dbReference type="Proteomes" id="UP000011713"/>
    </source>
</evidence>
<dbReference type="OMA" id="CAANIAM"/>
<evidence type="ECO:0000313" key="2">
    <source>
        <dbReference type="EnsemblProtists" id="HpaP811652"/>
    </source>
</evidence>
<dbReference type="AlphaFoldDB" id="M4BYK4"/>
<dbReference type="VEuPathDB" id="FungiDB:HpaG811652"/>
<proteinExistence type="predicted"/>
<dbReference type="GO" id="GO:0004523">
    <property type="term" value="F:RNA-DNA hybrid ribonuclease activity"/>
    <property type="evidence" value="ECO:0007669"/>
    <property type="project" value="InterPro"/>
</dbReference>
<dbReference type="InterPro" id="IPR002156">
    <property type="entry name" value="RNaseH_domain"/>
</dbReference>
<reference evidence="3" key="1">
    <citation type="journal article" date="2010" name="Science">
        <title>Signatures of adaptation to obligate biotrophy in the Hyaloperonospora arabidopsidis genome.</title>
        <authorList>
            <person name="Baxter L."/>
            <person name="Tripathy S."/>
            <person name="Ishaque N."/>
            <person name="Boot N."/>
            <person name="Cabral A."/>
            <person name="Kemen E."/>
            <person name="Thines M."/>
            <person name="Ah-Fong A."/>
            <person name="Anderson R."/>
            <person name="Badejoko W."/>
            <person name="Bittner-Eddy P."/>
            <person name="Boore J.L."/>
            <person name="Chibucos M.C."/>
            <person name="Coates M."/>
            <person name="Dehal P."/>
            <person name="Delehaunty K."/>
            <person name="Dong S."/>
            <person name="Downton P."/>
            <person name="Dumas B."/>
            <person name="Fabro G."/>
            <person name="Fronick C."/>
            <person name="Fuerstenberg S.I."/>
            <person name="Fulton L."/>
            <person name="Gaulin E."/>
            <person name="Govers F."/>
            <person name="Hughes L."/>
            <person name="Humphray S."/>
            <person name="Jiang R.H."/>
            <person name="Judelson H."/>
            <person name="Kamoun S."/>
            <person name="Kyung K."/>
            <person name="Meijer H."/>
            <person name="Minx P."/>
            <person name="Morris P."/>
            <person name="Nelson J."/>
            <person name="Phuntumart V."/>
            <person name="Qutob D."/>
            <person name="Rehmany A."/>
            <person name="Rougon-Cardoso A."/>
            <person name="Ryden P."/>
            <person name="Torto-Alalibo T."/>
            <person name="Studholme D."/>
            <person name="Wang Y."/>
            <person name="Win J."/>
            <person name="Wood J."/>
            <person name="Clifton S.W."/>
            <person name="Rogers J."/>
            <person name="Van den Ackerveken G."/>
            <person name="Jones J.D."/>
            <person name="McDowell J.M."/>
            <person name="Beynon J."/>
            <person name="Tyler B.M."/>
        </authorList>
    </citation>
    <scope>NUCLEOTIDE SEQUENCE [LARGE SCALE GENOMIC DNA]</scope>
    <source>
        <strain evidence="3">Emoy2</strain>
    </source>
</reference>
<dbReference type="SUPFAM" id="SSF53098">
    <property type="entry name" value="Ribonuclease H-like"/>
    <property type="match status" value="1"/>
</dbReference>
<dbReference type="Gene3D" id="3.30.420.10">
    <property type="entry name" value="Ribonuclease H-like superfamily/Ribonuclease H"/>
    <property type="match status" value="1"/>
</dbReference>
<dbReference type="STRING" id="559515.M4BYK4"/>
<dbReference type="HOGENOM" id="CLU_095977_4_0_1"/>
<dbReference type="InParanoid" id="M4BYK4"/>
<dbReference type="EMBL" id="JH598047">
    <property type="status" value="NOT_ANNOTATED_CDS"/>
    <property type="molecule type" value="Genomic_DNA"/>
</dbReference>
<dbReference type="PANTHER" id="PTHR48475:SF1">
    <property type="entry name" value="RNASE H TYPE-1 DOMAIN-CONTAINING PROTEIN"/>
    <property type="match status" value="1"/>
</dbReference>
<name>M4BYK4_HYAAE</name>
<accession>M4BYK4</accession>
<organism evidence="2 3">
    <name type="scientific">Hyaloperonospora arabidopsidis (strain Emoy2)</name>
    <name type="common">Downy mildew agent</name>
    <name type="synonym">Peronospora arabidopsidis</name>
    <dbReference type="NCBI Taxonomy" id="559515"/>
    <lineage>
        <taxon>Eukaryota</taxon>
        <taxon>Sar</taxon>
        <taxon>Stramenopiles</taxon>
        <taxon>Oomycota</taxon>
        <taxon>Peronosporomycetes</taxon>
        <taxon>Peronosporales</taxon>
        <taxon>Peronosporaceae</taxon>
        <taxon>Hyaloperonospora</taxon>
    </lineage>
</organism>
<dbReference type="PANTHER" id="PTHR48475">
    <property type="entry name" value="RIBONUCLEASE H"/>
    <property type="match status" value="1"/>
</dbReference>
<sequence>MEYGNPTTTNNFAKYRGLVHGLHRAKEGVLLPLHVVGDSALVLSQLRTYRSPRKPQLAQLYDVVRDLADDVAVVSWGHHYRNYNKMADCAANIAMDTYSSVQVRIPSGRRVVKELALHLDNDVNHWIETSTNEHADSSGPTYTEKDRILSRKHLALRGGVVCETIIA</sequence>
<keyword evidence="3" id="KW-1185">Reference proteome</keyword>
<feature type="domain" description="RNase H type-1" evidence="1">
    <location>
        <begin position="5"/>
        <end position="93"/>
    </location>
</feature>
<dbReference type="EnsemblProtists" id="HpaT811652">
    <property type="protein sequence ID" value="HpaP811652"/>
    <property type="gene ID" value="HpaG811652"/>
</dbReference>
<reference evidence="2" key="2">
    <citation type="submission" date="2015-06" db="UniProtKB">
        <authorList>
            <consortium name="EnsemblProtists"/>
        </authorList>
    </citation>
    <scope>IDENTIFICATION</scope>
    <source>
        <strain evidence="2">Emoy2</strain>
    </source>
</reference>
<dbReference type="Proteomes" id="UP000011713">
    <property type="component" value="Unassembled WGS sequence"/>
</dbReference>
<dbReference type="Pfam" id="PF13456">
    <property type="entry name" value="RVT_3"/>
    <property type="match status" value="1"/>
</dbReference>
<dbReference type="GO" id="GO:0003676">
    <property type="term" value="F:nucleic acid binding"/>
    <property type="evidence" value="ECO:0007669"/>
    <property type="project" value="InterPro"/>
</dbReference>